<dbReference type="GO" id="GO:0005743">
    <property type="term" value="C:mitochondrial inner membrane"/>
    <property type="evidence" value="ECO:0007669"/>
    <property type="project" value="UniProtKB-SubCell"/>
</dbReference>
<dbReference type="InterPro" id="IPR052465">
    <property type="entry name" value="Mito_NAD+_Carrier"/>
</dbReference>
<dbReference type="GO" id="GO:0051724">
    <property type="term" value="F:NAD transmembrane transporter activity"/>
    <property type="evidence" value="ECO:0007669"/>
    <property type="project" value="TreeGrafter"/>
</dbReference>
<keyword evidence="7" id="KW-1133">Transmembrane helix</keyword>
<evidence type="ECO:0000256" key="3">
    <source>
        <dbReference type="ARBA" id="ARBA00022448"/>
    </source>
</evidence>
<protein>
    <recommendedName>
        <fullName evidence="14">Solute carrier family 25 member 51</fullName>
    </recommendedName>
</protein>
<evidence type="ECO:0000313" key="13">
    <source>
        <dbReference type="Proteomes" id="UP000494206"/>
    </source>
</evidence>
<evidence type="ECO:0000256" key="1">
    <source>
        <dbReference type="ARBA" id="ARBA00004448"/>
    </source>
</evidence>
<evidence type="ECO:0008006" key="14">
    <source>
        <dbReference type="Google" id="ProtNLM"/>
    </source>
</evidence>
<keyword evidence="5" id="KW-0677">Repeat</keyword>
<dbReference type="PROSITE" id="PS50920">
    <property type="entry name" value="SOLCAR"/>
    <property type="match status" value="2"/>
</dbReference>
<evidence type="ECO:0000256" key="7">
    <source>
        <dbReference type="ARBA" id="ARBA00022989"/>
    </source>
</evidence>
<keyword evidence="9 10" id="KW-0472">Membrane</keyword>
<evidence type="ECO:0000256" key="10">
    <source>
        <dbReference type="PROSITE-ProRule" id="PRU00282"/>
    </source>
</evidence>
<dbReference type="PANTHER" id="PTHR46131">
    <property type="entry name" value="SD08549P"/>
    <property type="match status" value="1"/>
</dbReference>
<keyword evidence="3 11" id="KW-0813">Transport</keyword>
<keyword evidence="13" id="KW-1185">Reference proteome</keyword>
<evidence type="ECO:0000256" key="6">
    <source>
        <dbReference type="ARBA" id="ARBA00022792"/>
    </source>
</evidence>
<dbReference type="EMBL" id="CADEPM010000005">
    <property type="protein sequence ID" value="CAB3406732.1"/>
    <property type="molecule type" value="Genomic_DNA"/>
</dbReference>
<dbReference type="Proteomes" id="UP000494206">
    <property type="component" value="Unassembled WGS sequence"/>
</dbReference>
<feature type="repeat" description="Solcar" evidence="10">
    <location>
        <begin position="21"/>
        <end position="106"/>
    </location>
</feature>
<keyword evidence="6" id="KW-0999">Mitochondrion inner membrane</keyword>
<dbReference type="Gene3D" id="1.50.40.10">
    <property type="entry name" value="Mitochondrial carrier domain"/>
    <property type="match status" value="1"/>
</dbReference>
<gene>
    <name evidence="12" type="ORF">CBOVIS_LOCUS8762</name>
</gene>
<comment type="subcellular location">
    <subcellularLocation>
        <location evidence="1">Mitochondrion inner membrane</location>
        <topology evidence="1">Multi-pass membrane protein</topology>
    </subcellularLocation>
</comment>
<organism evidence="12 13">
    <name type="scientific">Caenorhabditis bovis</name>
    <dbReference type="NCBI Taxonomy" id="2654633"/>
    <lineage>
        <taxon>Eukaryota</taxon>
        <taxon>Metazoa</taxon>
        <taxon>Ecdysozoa</taxon>
        <taxon>Nematoda</taxon>
        <taxon>Chromadorea</taxon>
        <taxon>Rhabditida</taxon>
        <taxon>Rhabditina</taxon>
        <taxon>Rhabditomorpha</taxon>
        <taxon>Rhabditoidea</taxon>
        <taxon>Rhabditidae</taxon>
        <taxon>Peloderinae</taxon>
        <taxon>Caenorhabditis</taxon>
    </lineage>
</organism>
<comment type="similarity">
    <text evidence="2 11">Belongs to the mitochondrial carrier (TC 2.A.29) family.</text>
</comment>
<name>A0A8S1F4A0_9PELO</name>
<feature type="repeat" description="Solcar" evidence="10">
    <location>
        <begin position="118"/>
        <end position="205"/>
    </location>
</feature>
<dbReference type="Pfam" id="PF00153">
    <property type="entry name" value="Mito_carr"/>
    <property type="match status" value="2"/>
</dbReference>
<evidence type="ECO:0000256" key="9">
    <source>
        <dbReference type="ARBA" id="ARBA00023136"/>
    </source>
</evidence>
<dbReference type="InterPro" id="IPR023395">
    <property type="entry name" value="MCP_dom_sf"/>
</dbReference>
<dbReference type="AlphaFoldDB" id="A0A8S1F4A0"/>
<dbReference type="InterPro" id="IPR018108">
    <property type="entry name" value="MCP_transmembrane"/>
</dbReference>
<evidence type="ECO:0000256" key="2">
    <source>
        <dbReference type="ARBA" id="ARBA00006375"/>
    </source>
</evidence>
<evidence type="ECO:0000256" key="8">
    <source>
        <dbReference type="ARBA" id="ARBA00023128"/>
    </source>
</evidence>
<evidence type="ECO:0000256" key="5">
    <source>
        <dbReference type="ARBA" id="ARBA00022737"/>
    </source>
</evidence>
<evidence type="ECO:0000313" key="12">
    <source>
        <dbReference type="EMBL" id="CAB3406732.1"/>
    </source>
</evidence>
<evidence type="ECO:0000256" key="4">
    <source>
        <dbReference type="ARBA" id="ARBA00022692"/>
    </source>
</evidence>
<reference evidence="12 13" key="1">
    <citation type="submission" date="2020-04" db="EMBL/GenBank/DDBJ databases">
        <authorList>
            <person name="Laetsch R D."/>
            <person name="Stevens L."/>
            <person name="Kumar S."/>
            <person name="Blaxter L. M."/>
        </authorList>
    </citation>
    <scope>NUCLEOTIDE SEQUENCE [LARGE SCALE GENOMIC DNA]</scope>
</reference>
<comment type="caution">
    <text evidence="12">The sequence shown here is derived from an EMBL/GenBank/DDBJ whole genome shotgun (WGS) entry which is preliminary data.</text>
</comment>
<dbReference type="OrthoDB" id="2139348at2759"/>
<keyword evidence="4 10" id="KW-0812">Transmembrane</keyword>
<accession>A0A8S1F4A0</accession>
<dbReference type="PANTHER" id="PTHR46131:SF1">
    <property type="entry name" value="SD08549P"/>
    <property type="match status" value="1"/>
</dbReference>
<evidence type="ECO:0000256" key="11">
    <source>
        <dbReference type="RuleBase" id="RU000488"/>
    </source>
</evidence>
<sequence>MYGLYDEFQITLNCPHSPPNSSFTLCHAQAAFLSGICEAMLCPLERVQVLLQATKFHSRYKNTLQVFMELKQYGLKEYYRGFSVIIARNSLSNTLFFTLREPLKNRIIETKRIPESAQQLVGDFVAGSLLGASISTLFYPLGVVKNHMQAKINKPYDNAFHIFRHIWHLRDRSIRALYLGVHLNFTRSLVAWGITNSMYGILRRALSTFE</sequence>
<proteinExistence type="inferred from homology"/>
<keyword evidence="8" id="KW-0496">Mitochondrion</keyword>
<dbReference type="SUPFAM" id="SSF103506">
    <property type="entry name" value="Mitochondrial carrier"/>
    <property type="match status" value="1"/>
</dbReference>